<dbReference type="AlphaFoldDB" id="A0A6I6IXK0"/>
<protein>
    <submittedName>
        <fullName evidence="2">Uncharacterized protein</fullName>
    </submittedName>
</protein>
<organism evidence="2 3">
    <name type="scientific">Roseovarius faecimaris</name>
    <dbReference type="NCBI Taxonomy" id="2494550"/>
    <lineage>
        <taxon>Bacteria</taxon>
        <taxon>Pseudomonadati</taxon>
        <taxon>Pseudomonadota</taxon>
        <taxon>Alphaproteobacteria</taxon>
        <taxon>Rhodobacterales</taxon>
        <taxon>Roseobacteraceae</taxon>
        <taxon>Roseovarius</taxon>
    </lineage>
</organism>
<keyword evidence="3" id="KW-1185">Reference proteome</keyword>
<name>A0A6I6IXK0_9RHOB</name>
<evidence type="ECO:0000313" key="3">
    <source>
        <dbReference type="Proteomes" id="UP000428330"/>
    </source>
</evidence>
<keyword evidence="1" id="KW-0472">Membrane</keyword>
<evidence type="ECO:0000256" key="1">
    <source>
        <dbReference type="SAM" id="Phobius"/>
    </source>
</evidence>
<gene>
    <name evidence="2" type="ORF">EI983_18880</name>
</gene>
<accession>A0A6I6IXK0</accession>
<evidence type="ECO:0000313" key="2">
    <source>
        <dbReference type="EMBL" id="QGY00217.1"/>
    </source>
</evidence>
<feature type="transmembrane region" description="Helical" evidence="1">
    <location>
        <begin position="30"/>
        <end position="49"/>
    </location>
</feature>
<keyword evidence="1" id="KW-1133">Transmembrane helix</keyword>
<dbReference type="Proteomes" id="UP000428330">
    <property type="component" value="Chromosome"/>
</dbReference>
<reference evidence="3" key="1">
    <citation type="submission" date="2018-12" db="EMBL/GenBank/DDBJ databases">
        <title>Complete genome sequence of Roseovarius sp. MME-070.</title>
        <authorList>
            <person name="Nam Y.-D."/>
            <person name="Kang J."/>
            <person name="Chung W.-H."/>
            <person name="Park Y.S."/>
        </authorList>
    </citation>
    <scope>NUCLEOTIDE SEQUENCE [LARGE SCALE GENOMIC DNA]</scope>
    <source>
        <strain evidence="3">MME-070</strain>
    </source>
</reference>
<dbReference type="OrthoDB" id="7875193at2"/>
<dbReference type="RefSeq" id="WP_157708897.1">
    <property type="nucleotide sequence ID" value="NZ_CP034348.1"/>
</dbReference>
<sequence>MPYVIALVLLVMFVGNVVIGAVGQAPVVGIVAEMLILFGAAIAFSVGILRSEAREKSKQE</sequence>
<proteinExistence type="predicted"/>
<keyword evidence="1" id="KW-0812">Transmembrane</keyword>
<dbReference type="KEGG" id="rom:EI983_18880"/>
<dbReference type="EMBL" id="CP034348">
    <property type="protein sequence ID" value="QGY00217.1"/>
    <property type="molecule type" value="Genomic_DNA"/>
</dbReference>